<evidence type="ECO:0000313" key="7">
    <source>
        <dbReference type="Proteomes" id="UP000199227"/>
    </source>
</evidence>
<gene>
    <name evidence="6" type="ORF">SAMN05216234_10162</name>
</gene>
<dbReference type="InterPro" id="IPR003439">
    <property type="entry name" value="ABC_transporter-like_ATP-bd"/>
</dbReference>
<organism evidence="6 7">
    <name type="scientific">Hydrogenimonas thermophila</name>
    <dbReference type="NCBI Taxonomy" id="223786"/>
    <lineage>
        <taxon>Bacteria</taxon>
        <taxon>Pseudomonadati</taxon>
        <taxon>Campylobacterota</taxon>
        <taxon>Epsilonproteobacteria</taxon>
        <taxon>Campylobacterales</taxon>
        <taxon>Hydrogenimonadaceae</taxon>
        <taxon>Hydrogenimonas</taxon>
    </lineage>
</organism>
<dbReference type="GO" id="GO:0005524">
    <property type="term" value="F:ATP binding"/>
    <property type="evidence" value="ECO:0007669"/>
    <property type="project" value="UniProtKB-KW"/>
</dbReference>
<dbReference type="GO" id="GO:0016020">
    <property type="term" value="C:membrane"/>
    <property type="evidence" value="ECO:0007669"/>
    <property type="project" value="InterPro"/>
</dbReference>
<dbReference type="InterPro" id="IPR029439">
    <property type="entry name" value="Wzt_C"/>
</dbReference>
<reference evidence="6 7" key="1">
    <citation type="submission" date="2016-10" db="EMBL/GenBank/DDBJ databases">
        <authorList>
            <person name="de Groot N.N."/>
        </authorList>
    </citation>
    <scope>NUCLEOTIDE SEQUENCE [LARGE SCALE GENOMIC DNA]</scope>
    <source>
        <strain evidence="6 7">EP1-55-1</strain>
    </source>
</reference>
<keyword evidence="7" id="KW-1185">Reference proteome</keyword>
<dbReference type="Proteomes" id="UP000199227">
    <property type="component" value="Unassembled WGS sequence"/>
</dbReference>
<dbReference type="SMART" id="SM00382">
    <property type="entry name" value="AAA"/>
    <property type="match status" value="1"/>
</dbReference>
<keyword evidence="4 6" id="KW-0067">ATP-binding</keyword>
<dbReference type="CDD" id="cd10147">
    <property type="entry name" value="Wzt_C-like"/>
    <property type="match status" value="1"/>
</dbReference>
<dbReference type="PROSITE" id="PS00211">
    <property type="entry name" value="ABC_TRANSPORTER_1"/>
    <property type="match status" value="1"/>
</dbReference>
<proteinExistence type="inferred from homology"/>
<dbReference type="InterPro" id="IPR017871">
    <property type="entry name" value="ABC_transporter-like_CS"/>
</dbReference>
<protein>
    <submittedName>
        <fullName evidence="6">Lipopolysaccharide transport system ATP-binding protein</fullName>
    </submittedName>
</protein>
<evidence type="ECO:0000256" key="1">
    <source>
        <dbReference type="ARBA" id="ARBA00005417"/>
    </source>
</evidence>
<keyword evidence="2" id="KW-0813">Transport</keyword>
<dbReference type="Pfam" id="PF14524">
    <property type="entry name" value="Wzt_C"/>
    <property type="match status" value="1"/>
</dbReference>
<dbReference type="Gene3D" id="2.70.50.60">
    <property type="entry name" value="abc- transporter (atp binding component) like domain"/>
    <property type="match status" value="1"/>
</dbReference>
<evidence type="ECO:0000256" key="2">
    <source>
        <dbReference type="ARBA" id="ARBA00022448"/>
    </source>
</evidence>
<dbReference type="EMBL" id="FOXB01000001">
    <property type="protein sequence ID" value="SFO87862.1"/>
    <property type="molecule type" value="Genomic_DNA"/>
</dbReference>
<dbReference type="InterPro" id="IPR050683">
    <property type="entry name" value="Bact_Polysacc_Export_ATP-bd"/>
</dbReference>
<evidence type="ECO:0000256" key="4">
    <source>
        <dbReference type="ARBA" id="ARBA00022840"/>
    </source>
</evidence>
<dbReference type="CDD" id="cd03220">
    <property type="entry name" value="ABC_KpsT_Wzt"/>
    <property type="match status" value="1"/>
</dbReference>
<feature type="domain" description="ABC transporter" evidence="5">
    <location>
        <begin position="22"/>
        <end position="244"/>
    </location>
</feature>
<dbReference type="PROSITE" id="PS50893">
    <property type="entry name" value="ABC_TRANSPORTER_2"/>
    <property type="match status" value="1"/>
</dbReference>
<dbReference type="GO" id="GO:0016887">
    <property type="term" value="F:ATP hydrolysis activity"/>
    <property type="evidence" value="ECO:0007669"/>
    <property type="project" value="InterPro"/>
</dbReference>
<comment type="similarity">
    <text evidence="1">Belongs to the ABC transporter superfamily.</text>
</comment>
<keyword evidence="3" id="KW-0547">Nucleotide-binding</keyword>
<dbReference type="OrthoDB" id="9778870at2"/>
<dbReference type="STRING" id="223786.SAMN05216234_10162"/>
<sequence>MKKVLEVKNVTKIFKMYNNNFDRLKELFTNKSYHKEFIANNNISFDLYQGETLGIIGVNGAGKSTILKQIAGVLEPTSGKIIRHGRVTALLELGTGFNDQMTGRENIYLNGSLIGMSYKECKEKEEQIIDFSELGDYIDEPIITYSSGMRMRLAFSIAIFSKPQILIVDEALSVGDAHFSAKCTRALKDRKKENMSIIYVSHDLNSLKLLCDRVVLLNHGEIIKIGDPENVINSYNYLIAKLNEKEEKIEIKSTKNNSFGTFDVEIKKVSIKGEKSKSNIISSGEIVDITINIDSKININDVTVGIMIRDKFGQDIFGTNTFYHNMKIDFKANKSYLCNFHFPLNIGIGKYSITAAVHSKDTHLEYCSHWLDNAAKFEVAGIIGSYFSGLCRLEPKLSLKECINE</sequence>
<evidence type="ECO:0000256" key="3">
    <source>
        <dbReference type="ARBA" id="ARBA00022741"/>
    </source>
</evidence>
<dbReference type="SUPFAM" id="SSF52540">
    <property type="entry name" value="P-loop containing nucleoside triphosphate hydrolases"/>
    <property type="match status" value="1"/>
</dbReference>
<accession>A0A1I5KSD6</accession>
<dbReference type="Pfam" id="PF00005">
    <property type="entry name" value="ABC_tran"/>
    <property type="match status" value="1"/>
</dbReference>
<dbReference type="InterPro" id="IPR003593">
    <property type="entry name" value="AAA+_ATPase"/>
</dbReference>
<dbReference type="PANTHER" id="PTHR46743">
    <property type="entry name" value="TEICHOIC ACIDS EXPORT ATP-BINDING PROTEIN TAGH"/>
    <property type="match status" value="1"/>
</dbReference>
<dbReference type="GO" id="GO:0140359">
    <property type="term" value="F:ABC-type transporter activity"/>
    <property type="evidence" value="ECO:0007669"/>
    <property type="project" value="InterPro"/>
</dbReference>
<dbReference type="AlphaFoldDB" id="A0A1I5KSD6"/>
<evidence type="ECO:0000313" key="6">
    <source>
        <dbReference type="EMBL" id="SFO87862.1"/>
    </source>
</evidence>
<dbReference type="InterPro" id="IPR027417">
    <property type="entry name" value="P-loop_NTPase"/>
</dbReference>
<dbReference type="PANTHER" id="PTHR46743:SF2">
    <property type="entry name" value="TEICHOIC ACIDS EXPORT ATP-BINDING PROTEIN TAGH"/>
    <property type="match status" value="1"/>
</dbReference>
<dbReference type="RefSeq" id="WP_092909776.1">
    <property type="nucleotide sequence ID" value="NZ_FOXB01000001.1"/>
</dbReference>
<evidence type="ECO:0000259" key="5">
    <source>
        <dbReference type="PROSITE" id="PS50893"/>
    </source>
</evidence>
<dbReference type="InterPro" id="IPR015860">
    <property type="entry name" value="ABC_transpr_TagH-like"/>
</dbReference>
<name>A0A1I5KSD6_9BACT</name>
<dbReference type="Gene3D" id="3.40.50.300">
    <property type="entry name" value="P-loop containing nucleotide triphosphate hydrolases"/>
    <property type="match status" value="1"/>
</dbReference>